<name>A0A0B0PFW6_GOSAR</name>
<keyword evidence="2" id="KW-1185">Reference proteome</keyword>
<organism evidence="1 2">
    <name type="scientific">Gossypium arboreum</name>
    <name type="common">Tree cotton</name>
    <name type="synonym">Gossypium nanking</name>
    <dbReference type="NCBI Taxonomy" id="29729"/>
    <lineage>
        <taxon>Eukaryota</taxon>
        <taxon>Viridiplantae</taxon>
        <taxon>Streptophyta</taxon>
        <taxon>Embryophyta</taxon>
        <taxon>Tracheophyta</taxon>
        <taxon>Spermatophyta</taxon>
        <taxon>Magnoliopsida</taxon>
        <taxon>eudicotyledons</taxon>
        <taxon>Gunneridae</taxon>
        <taxon>Pentapetalae</taxon>
        <taxon>rosids</taxon>
        <taxon>malvids</taxon>
        <taxon>Malvales</taxon>
        <taxon>Malvaceae</taxon>
        <taxon>Malvoideae</taxon>
        <taxon>Gossypium</taxon>
    </lineage>
</organism>
<evidence type="ECO:0000313" key="1">
    <source>
        <dbReference type="EMBL" id="KHG25343.1"/>
    </source>
</evidence>
<accession>A0A0B0PFW6</accession>
<proteinExistence type="predicted"/>
<sequence>MNIPAYVAVKHLIVTKLARFGDCRRWYHTIKLLFSESIGEQNERETGQKRRNWAKVRNQHGLDLLTWADHMDVSIWQARARPEVIAHGDVPAKRKLSPIRKRLILRAFRHSKAYKYTLEEEERETQNRE</sequence>
<gene>
    <name evidence="1" type="ORF">F383_31782</name>
</gene>
<dbReference type="Proteomes" id="UP000032142">
    <property type="component" value="Unassembled WGS sequence"/>
</dbReference>
<keyword evidence="1" id="KW-0436">Ligase</keyword>
<reference evidence="2" key="1">
    <citation type="submission" date="2014-09" db="EMBL/GenBank/DDBJ databases">
        <authorList>
            <person name="Mudge J."/>
            <person name="Ramaraj T."/>
            <person name="Lindquist I.E."/>
            <person name="Bharti A.K."/>
            <person name="Sundararajan A."/>
            <person name="Cameron C.T."/>
            <person name="Woodward J.E."/>
            <person name="May G.D."/>
            <person name="Brubaker C."/>
            <person name="Broadhvest J."/>
            <person name="Wilkins T.A."/>
        </authorList>
    </citation>
    <scope>NUCLEOTIDE SEQUENCE</scope>
    <source>
        <strain evidence="2">cv. AKA8401</strain>
    </source>
</reference>
<evidence type="ECO:0000313" key="2">
    <source>
        <dbReference type="Proteomes" id="UP000032142"/>
    </source>
</evidence>
<dbReference type="EMBL" id="KN432080">
    <property type="protein sequence ID" value="KHG25343.1"/>
    <property type="molecule type" value="Genomic_DNA"/>
</dbReference>
<dbReference type="AlphaFoldDB" id="A0A0B0PFW6"/>
<dbReference type="GO" id="GO:0016874">
    <property type="term" value="F:ligase activity"/>
    <property type="evidence" value="ECO:0007669"/>
    <property type="project" value="UniProtKB-KW"/>
</dbReference>
<protein>
    <submittedName>
        <fullName evidence="1">Aspartate--tRNA ligase</fullName>
    </submittedName>
</protein>